<dbReference type="Gene3D" id="3.40.605.10">
    <property type="entry name" value="Aldehyde Dehydrogenase, Chain A, domain 1"/>
    <property type="match status" value="1"/>
</dbReference>
<comment type="subunit">
    <text evidence="5">Forms homodimers.</text>
</comment>
<accession>A0A8S0UAX0</accession>
<dbReference type="PANTHER" id="PTHR43860:SF2">
    <property type="entry name" value="BETAINE ALDEHYDE DEHYDROGENASE-RELATED"/>
    <property type="match status" value="1"/>
</dbReference>
<dbReference type="Gene3D" id="3.40.309.10">
    <property type="entry name" value="Aldehyde Dehydrogenase, Chain A, domain 2"/>
    <property type="match status" value="1"/>
</dbReference>
<dbReference type="InterPro" id="IPR016161">
    <property type="entry name" value="Ald_DH/histidinol_DH"/>
</dbReference>
<feature type="active site" evidence="6">
    <location>
        <position position="260"/>
    </location>
</feature>
<dbReference type="Gramene" id="OE9A022024T2">
    <property type="protein sequence ID" value="OE9A022024C2"/>
    <property type="gene ID" value="OE9A022024"/>
</dbReference>
<evidence type="ECO:0000256" key="4">
    <source>
        <dbReference type="ARBA" id="ARBA00037921"/>
    </source>
</evidence>
<protein>
    <submittedName>
        <fullName evidence="9">Betaine aldehyde dehydrogenase 1, chloroplastic</fullName>
    </submittedName>
</protein>
<dbReference type="OrthoDB" id="310895at2759"/>
<evidence type="ECO:0000256" key="3">
    <source>
        <dbReference type="ARBA" id="ARBA00023027"/>
    </source>
</evidence>
<dbReference type="InterPro" id="IPR016160">
    <property type="entry name" value="Ald_DH_CS_CYS"/>
</dbReference>
<evidence type="ECO:0000256" key="6">
    <source>
        <dbReference type="PROSITE-ProRule" id="PRU10007"/>
    </source>
</evidence>
<proteinExistence type="inferred from homology"/>
<evidence type="ECO:0000256" key="1">
    <source>
        <dbReference type="ARBA" id="ARBA00009986"/>
    </source>
</evidence>
<evidence type="ECO:0000259" key="8">
    <source>
        <dbReference type="Pfam" id="PF00171"/>
    </source>
</evidence>
<dbReference type="GO" id="GO:0019145">
    <property type="term" value="F:aminobutyraldehyde dehydrogenase (NAD+) activity"/>
    <property type="evidence" value="ECO:0007669"/>
    <property type="project" value="UniProtKB-ARBA"/>
</dbReference>
<dbReference type="AlphaFoldDB" id="A0A8S0UAX0"/>
<keyword evidence="10" id="KW-1185">Reference proteome</keyword>
<dbReference type="PANTHER" id="PTHR43860">
    <property type="entry name" value="BETAINE ALDEHYDE DEHYDROGENASE"/>
    <property type="match status" value="1"/>
</dbReference>
<dbReference type="FunFam" id="3.40.309.10:FF:000012">
    <property type="entry name" value="Betaine aldehyde dehydrogenase"/>
    <property type="match status" value="1"/>
</dbReference>
<keyword evidence="3" id="KW-0520">NAD</keyword>
<evidence type="ECO:0000256" key="2">
    <source>
        <dbReference type="ARBA" id="ARBA00023002"/>
    </source>
</evidence>
<organism evidence="9 10">
    <name type="scientific">Olea europaea subsp. europaea</name>
    <dbReference type="NCBI Taxonomy" id="158383"/>
    <lineage>
        <taxon>Eukaryota</taxon>
        <taxon>Viridiplantae</taxon>
        <taxon>Streptophyta</taxon>
        <taxon>Embryophyta</taxon>
        <taxon>Tracheophyta</taxon>
        <taxon>Spermatophyta</taxon>
        <taxon>Magnoliopsida</taxon>
        <taxon>eudicotyledons</taxon>
        <taxon>Gunneridae</taxon>
        <taxon>Pentapetalae</taxon>
        <taxon>asterids</taxon>
        <taxon>lamiids</taxon>
        <taxon>Lamiales</taxon>
        <taxon>Oleaceae</taxon>
        <taxon>Oleeae</taxon>
        <taxon>Olea</taxon>
    </lineage>
</organism>
<evidence type="ECO:0000256" key="5">
    <source>
        <dbReference type="ARBA" id="ARBA00062104"/>
    </source>
</evidence>
<dbReference type="Proteomes" id="UP000594638">
    <property type="component" value="Unassembled WGS sequence"/>
</dbReference>
<feature type="domain" description="Aldehyde dehydrogenase" evidence="8">
    <location>
        <begin position="16"/>
        <end position="485"/>
    </location>
</feature>
<dbReference type="InterPro" id="IPR016163">
    <property type="entry name" value="Ald_DH_C"/>
</dbReference>
<evidence type="ECO:0000313" key="10">
    <source>
        <dbReference type="Proteomes" id="UP000594638"/>
    </source>
</evidence>
<name>A0A8S0UAX0_OLEEU</name>
<dbReference type="InterPro" id="IPR016162">
    <property type="entry name" value="Ald_DH_N"/>
</dbReference>
<dbReference type="InterPro" id="IPR029510">
    <property type="entry name" value="Ald_DH_CS_GLU"/>
</dbReference>
<comment type="caution">
    <text evidence="9">The sequence shown here is derived from an EMBL/GenBank/DDBJ whole genome shotgun (WGS) entry which is preliminary data.</text>
</comment>
<dbReference type="Pfam" id="PF00171">
    <property type="entry name" value="Aldedh"/>
    <property type="match status" value="1"/>
</dbReference>
<dbReference type="EMBL" id="CACTIH010007568">
    <property type="protein sequence ID" value="CAA3015755.1"/>
    <property type="molecule type" value="Genomic_DNA"/>
</dbReference>
<dbReference type="InterPro" id="IPR015590">
    <property type="entry name" value="Aldehyde_DH_dom"/>
</dbReference>
<comment type="similarity">
    <text evidence="1 7">Belongs to the aldehyde dehydrogenase family.</text>
</comment>
<gene>
    <name evidence="9" type="ORF">OLEA9_A022024</name>
</gene>
<dbReference type="PROSITE" id="PS00070">
    <property type="entry name" value="ALDEHYDE_DEHYDR_CYS"/>
    <property type="match status" value="1"/>
</dbReference>
<sequence>MATSIPNRLLFIDGKWTEPIRKNRIPIINPFTEEIIGHIPAATAEDVDIAVEAAQTALSRNGGKDWASATGAHRAKYLRAIAAKITEKKSELAKLEAIDSGKPLEEAAWDIDDVAGCFEYHAELAEALDSKQKTPISLPMEAFKCHVLREPLGVIGLITPWNYPLLMATWKVAPALAAGCTAVLKPSELASITCLELGEVCKEVGLPPGVLNILTGLGPEAGASLASHPHVDKIAFTGSSATGIKVMTAAAQLVKPVTLELGGKSPIVVFEDVDLDKAAEWSLFGCFWTNGQICSATSRLLVHESIASEFFDKLVNWCKNIKISDPLEEGCRLGPVVSSGQYEKVMKFISKAKAEGATILCGGERPQHLKKGYFVEPTIITDVKTSMQIWREEVFGPVLCVKTFSTENEAIELANDTHYGLAAAVLSRDLERCERMTKAFQAGVIWVNCSQPCFSQAPWGGKKRSGFGRELGEWGLDNYLNVKQVTQYVSDDPWGWYKSPSNQ</sequence>
<dbReference type="GO" id="GO:0110095">
    <property type="term" value="P:cellular detoxification of aldehyde"/>
    <property type="evidence" value="ECO:0007669"/>
    <property type="project" value="UniProtKB-ARBA"/>
</dbReference>
<keyword evidence="2 7" id="KW-0560">Oxidoreductase</keyword>
<dbReference type="CDD" id="cd07110">
    <property type="entry name" value="ALDH_F10_BADH"/>
    <property type="match status" value="1"/>
</dbReference>
<dbReference type="SUPFAM" id="SSF53720">
    <property type="entry name" value="ALDH-like"/>
    <property type="match status" value="1"/>
</dbReference>
<dbReference type="PROSITE" id="PS00687">
    <property type="entry name" value="ALDEHYDE_DEHYDR_GLU"/>
    <property type="match status" value="1"/>
</dbReference>
<evidence type="ECO:0000313" key="9">
    <source>
        <dbReference type="EMBL" id="CAA3015755.1"/>
    </source>
</evidence>
<evidence type="ECO:0000256" key="7">
    <source>
        <dbReference type="RuleBase" id="RU003345"/>
    </source>
</evidence>
<comment type="pathway">
    <text evidence="4">Amine and polyamine biosynthesis; betaine biosynthesis via choline pathway; betaine from betaine aldehyde: step 1/1.</text>
</comment>
<dbReference type="FunFam" id="3.40.605.10:FF:000007">
    <property type="entry name" value="NAD/NADP-dependent betaine aldehyde dehydrogenase"/>
    <property type="match status" value="1"/>
</dbReference>
<reference evidence="9 10" key="1">
    <citation type="submission" date="2019-12" db="EMBL/GenBank/DDBJ databases">
        <authorList>
            <person name="Alioto T."/>
            <person name="Alioto T."/>
            <person name="Gomez Garrido J."/>
        </authorList>
    </citation>
    <scope>NUCLEOTIDE SEQUENCE [LARGE SCALE GENOMIC DNA]</scope>
</reference>